<name>A0A4Z0HX92_MYCPR</name>
<protein>
    <submittedName>
        <fullName evidence="3">PucR family transcriptional regulator</fullName>
    </submittedName>
</protein>
<dbReference type="EMBL" id="RWKA01000002">
    <property type="protein sequence ID" value="TGB47253.1"/>
    <property type="molecule type" value="Genomic_DNA"/>
</dbReference>
<evidence type="ECO:0000313" key="4">
    <source>
        <dbReference type="Proteomes" id="UP000297792"/>
    </source>
</evidence>
<dbReference type="InterPro" id="IPR042070">
    <property type="entry name" value="PucR_C-HTH_sf"/>
</dbReference>
<dbReference type="Pfam" id="PF13556">
    <property type="entry name" value="HTH_30"/>
    <property type="match status" value="1"/>
</dbReference>
<evidence type="ECO:0000259" key="2">
    <source>
        <dbReference type="Pfam" id="PF14361"/>
    </source>
</evidence>
<dbReference type="InterPro" id="IPR025736">
    <property type="entry name" value="PucR_C-HTH_dom"/>
</dbReference>
<feature type="domain" description="PucR C-terminal helix-turn-helix" evidence="1">
    <location>
        <begin position="389"/>
        <end position="444"/>
    </location>
</feature>
<organism evidence="3 4">
    <name type="scientific">Mycolicibacterium peregrinum</name>
    <name type="common">Mycobacterium peregrinum</name>
    <dbReference type="NCBI Taxonomy" id="43304"/>
    <lineage>
        <taxon>Bacteria</taxon>
        <taxon>Bacillati</taxon>
        <taxon>Actinomycetota</taxon>
        <taxon>Actinomycetes</taxon>
        <taxon>Mycobacteriales</taxon>
        <taxon>Mycobacteriaceae</taxon>
        <taxon>Mycolicibacterium</taxon>
    </lineage>
</organism>
<dbReference type="Pfam" id="PF14361">
    <property type="entry name" value="RsbRD_N"/>
    <property type="match status" value="1"/>
</dbReference>
<keyword evidence="4" id="KW-1185">Reference proteome</keyword>
<dbReference type="InterPro" id="IPR051448">
    <property type="entry name" value="CdaR-like_regulators"/>
</dbReference>
<reference evidence="3 4" key="1">
    <citation type="submission" date="2018-12" db="EMBL/GenBank/DDBJ databases">
        <title>Draft genome sequences of Mycolicibacterium peregrinum isolated from a pig with lymphadenitis and from soil on the same Japanese pig farm.</title>
        <authorList>
            <person name="Komatsu T."/>
            <person name="Ohya K."/>
            <person name="Sawai K."/>
            <person name="Odoi J.O."/>
            <person name="Otsu K."/>
            <person name="Ota A."/>
            <person name="Ito T."/>
            <person name="Kawai M."/>
            <person name="Maruyama F."/>
        </authorList>
    </citation>
    <scope>NUCLEOTIDE SEQUENCE [LARGE SCALE GENOMIC DNA]</scope>
    <source>
        <strain evidence="3 4">138</strain>
    </source>
</reference>
<gene>
    <name evidence="3" type="ORF">EJD98_05260</name>
</gene>
<accession>A0A4Z0HX92</accession>
<proteinExistence type="predicted"/>
<dbReference type="PANTHER" id="PTHR33744">
    <property type="entry name" value="CARBOHYDRATE DIACID REGULATOR"/>
    <property type="match status" value="1"/>
</dbReference>
<evidence type="ECO:0000259" key="1">
    <source>
        <dbReference type="Pfam" id="PF13556"/>
    </source>
</evidence>
<evidence type="ECO:0000313" key="3">
    <source>
        <dbReference type="EMBL" id="TGB47253.1"/>
    </source>
</evidence>
<dbReference type="InterPro" id="IPR025751">
    <property type="entry name" value="RsbRD_N_dom"/>
</dbReference>
<dbReference type="Gene3D" id="1.10.10.2840">
    <property type="entry name" value="PucR C-terminal helix-turn-helix domain"/>
    <property type="match status" value="1"/>
</dbReference>
<dbReference type="AlphaFoldDB" id="A0A4Z0HX92"/>
<comment type="caution">
    <text evidence="3">The sequence shown here is derived from an EMBL/GenBank/DDBJ whole genome shotgun (WGS) entry which is preliminary data.</text>
</comment>
<feature type="domain" description="RsbT co-antagonist protein RsbRD N-terminal" evidence="2">
    <location>
        <begin position="82"/>
        <end position="219"/>
    </location>
</feature>
<dbReference type="Proteomes" id="UP000297792">
    <property type="component" value="Unassembled WGS sequence"/>
</dbReference>
<sequence>MGVAVGVPEVLKVLLLFTPHIGPHHRRTAVVNQITEIPPLAVHGAQSGDRSAGGLRQMNAPAEATNGIRQVARDLLRRGIEDLVEASADLISGEEPSYGDAHVAHSDLARQTHRTLSLTLYRLADLKVPEELSTAAYETGLRRAEQGLPLASLLHAFRIDLRLLWDTITEEVRGLEDLERLTVLEQHTLLWEALEANTADVVKAYRVVETRQAQRLDQRDRELFKRFVTTAERQPDTLATFAAQTTLQIDGYYTAFVVTGLSDPRETAAVLRARLRDNHFRSFVTVYKEDVHGLARARDGLGPRAELLADNSGEGSVAVVPAMGLSSVPRALRVAREVATARQPGSFANVGEQPFEQLAALEPETVDAILDYRLRGLSVLTTAEMAGIWETLEALFAGDGTVTDIAARTYRHRNTIRGRIDKLRELTGLNSRVPADLAVLALAVARRRTATVYNS</sequence>
<dbReference type="RefSeq" id="WP_135359307.1">
    <property type="nucleotide sequence ID" value="NZ_RWJZ01000002.1"/>
</dbReference>